<dbReference type="RefSeq" id="WP_095653596.1">
    <property type="nucleotide sequence ID" value="NZ_NPOA01000001.1"/>
</dbReference>
<dbReference type="AlphaFoldDB" id="A0A2A2IJE8"/>
<organism evidence="3 4">
    <name type="scientific">Virgibacillus profundi</name>
    <dbReference type="NCBI Taxonomy" id="2024555"/>
    <lineage>
        <taxon>Bacteria</taxon>
        <taxon>Bacillati</taxon>
        <taxon>Bacillota</taxon>
        <taxon>Bacilli</taxon>
        <taxon>Bacillales</taxon>
        <taxon>Bacillaceae</taxon>
        <taxon>Virgibacillus</taxon>
    </lineage>
</organism>
<keyword evidence="4" id="KW-1185">Reference proteome</keyword>
<dbReference type="Pfam" id="PF14606">
    <property type="entry name" value="Lipase_GDSL_3"/>
    <property type="match status" value="1"/>
</dbReference>
<dbReference type="InterPro" id="IPR013830">
    <property type="entry name" value="SGNH_hydro"/>
</dbReference>
<evidence type="ECO:0000259" key="1">
    <source>
        <dbReference type="Pfam" id="PF14606"/>
    </source>
</evidence>
<gene>
    <name evidence="3" type="ORF">CIL05_00785</name>
</gene>
<sequence length="369" mass="41613">MKSGQNGDGSIIKDAVSNGVQENQINWCDPKEYPFDLTGFAWFQKEKIYRRFPKQPVAKLPDRVNELADCTSGGQIRFKTNTRKLEIKVTLSGEANMGHMSALGQCGFDVYVGEPGKQQYLSSAIPPLNEKIYESTLWHFGSKLDELLEVTINFPLYQGVEEVLVGIDPDAVIQQPKPYQTEKRAIFYGTSITQGGCASRPGMSYTNILSRRFPLEFINLGFSGSGKGEKEVALSAREIERPGCFVIDYEGNVNADQYNATLLPFIELYREWHPFVPIIVMSRIRYAKHLNDEQGKDYERRREISRSTVAELQRKGDKYISFLDGSQLLGENWHECTVDGVHPNDLGFMKMADGIEDVLRTSLEKGGVI</sequence>
<feature type="domain" description="SGNH hydrolase-type esterase" evidence="1">
    <location>
        <begin position="182"/>
        <end position="360"/>
    </location>
</feature>
<dbReference type="PANTHER" id="PTHR30383:SF5">
    <property type="entry name" value="SGNH HYDROLASE-TYPE ESTERASE DOMAIN-CONTAINING PROTEIN"/>
    <property type="match status" value="1"/>
</dbReference>
<evidence type="ECO:0000313" key="4">
    <source>
        <dbReference type="Proteomes" id="UP000218887"/>
    </source>
</evidence>
<reference evidence="3 4" key="1">
    <citation type="submission" date="2017-08" db="EMBL/GenBank/DDBJ databases">
        <title>Virgibacillus indicus sp. nov. and Virgibacillus profoundi sp. nov, two moderately halophilic bacteria isolated from marine sediment by using the Microfluidic Streak Plate.</title>
        <authorList>
            <person name="Xu B."/>
            <person name="Hu B."/>
            <person name="Wang J."/>
            <person name="Zhu Y."/>
            <person name="Huang L."/>
            <person name="Du W."/>
            <person name="Huang Y."/>
        </authorList>
    </citation>
    <scope>NUCLEOTIDE SEQUENCE [LARGE SCALE GENOMIC DNA]</scope>
    <source>
        <strain evidence="3 4">IO3-P3-H5</strain>
    </source>
</reference>
<dbReference type="InterPro" id="IPR036514">
    <property type="entry name" value="SGNH_hydro_sf"/>
</dbReference>
<name>A0A2A2IJE8_9BACI</name>
<dbReference type="OrthoDB" id="5624617at2"/>
<proteinExistence type="predicted"/>
<dbReference type="Gene3D" id="2.60.120.260">
    <property type="entry name" value="Galactose-binding domain-like"/>
    <property type="match status" value="1"/>
</dbReference>
<dbReference type="Gene3D" id="3.40.50.1110">
    <property type="entry name" value="SGNH hydrolase"/>
    <property type="match status" value="1"/>
</dbReference>
<dbReference type="InterPro" id="IPR032740">
    <property type="entry name" value="GxDLY"/>
</dbReference>
<dbReference type="PANTHER" id="PTHR30383">
    <property type="entry name" value="THIOESTERASE 1/PROTEASE 1/LYSOPHOSPHOLIPASE L1"/>
    <property type="match status" value="1"/>
</dbReference>
<dbReference type="SUPFAM" id="SSF52266">
    <property type="entry name" value="SGNH hydrolase"/>
    <property type="match status" value="1"/>
</dbReference>
<dbReference type="Proteomes" id="UP000218887">
    <property type="component" value="Unassembled WGS sequence"/>
</dbReference>
<evidence type="ECO:0000313" key="3">
    <source>
        <dbReference type="EMBL" id="PAV31225.1"/>
    </source>
</evidence>
<dbReference type="Pfam" id="PF14607">
    <property type="entry name" value="GxDLY"/>
    <property type="match status" value="1"/>
</dbReference>
<evidence type="ECO:0008006" key="5">
    <source>
        <dbReference type="Google" id="ProtNLM"/>
    </source>
</evidence>
<dbReference type="GO" id="GO:0004622">
    <property type="term" value="F:phosphatidylcholine lysophospholipase activity"/>
    <property type="evidence" value="ECO:0007669"/>
    <property type="project" value="TreeGrafter"/>
</dbReference>
<evidence type="ECO:0000259" key="2">
    <source>
        <dbReference type="Pfam" id="PF14607"/>
    </source>
</evidence>
<dbReference type="InterPro" id="IPR051532">
    <property type="entry name" value="Ester_Hydrolysis_Enzymes"/>
</dbReference>
<comment type="caution">
    <text evidence="3">The sequence shown here is derived from an EMBL/GenBank/DDBJ whole genome shotgun (WGS) entry which is preliminary data.</text>
</comment>
<protein>
    <recommendedName>
        <fullName evidence="5">SGNH hydrolase-type esterase domain-containing protein</fullName>
    </recommendedName>
</protein>
<feature type="domain" description="SGNH hydrolase-type esterase N-terminal" evidence="2">
    <location>
        <begin position="25"/>
        <end position="173"/>
    </location>
</feature>
<accession>A0A2A2IJE8</accession>
<dbReference type="EMBL" id="NPOA01000001">
    <property type="protein sequence ID" value="PAV31225.1"/>
    <property type="molecule type" value="Genomic_DNA"/>
</dbReference>